<comment type="caution">
    <text evidence="1">The sequence shown here is derived from an EMBL/GenBank/DDBJ whole genome shotgun (WGS) entry which is preliminary data.</text>
</comment>
<evidence type="ECO:0000313" key="1">
    <source>
        <dbReference type="EMBL" id="KAK3081115.1"/>
    </source>
</evidence>
<gene>
    <name evidence="1" type="ORF">LTS18_010095</name>
</gene>
<protein>
    <submittedName>
        <fullName evidence="1">Uncharacterized protein</fullName>
    </submittedName>
</protein>
<evidence type="ECO:0000313" key="2">
    <source>
        <dbReference type="Proteomes" id="UP001186974"/>
    </source>
</evidence>
<accession>A0ACC3DWD9</accession>
<sequence length="501" mass="56238">MGSLGPNLLDLAEELVLNVIEQINSQLALCNLARTCGRLQELTEPYIYSTVLVRTGKDAEILLESLFARPKRLSSILDLAIRYRHEREQGIEVLNSVISRIPKLKRLHVEAPCCNDEHWSAGRGHRWESAGRIDIARLFEAAVGLPPLIQPQGLEMLQSLILHSHGPETHSQTSGVLRNLSDKYNLNRSAIIFAHPQLRHIKLSCFDVLPSLANLPFLSDPRQHHTTRLTHLTFEECNIHATGLFALLALPAALSHLTIGERIYHFVLPPFRPLMHDAPALFATLCQQRNSLASLKHVGGIPISDIPFAHITNPEHLAVLSNVRDLALAQSSVLLRYLLHGGAPASLRVLRLLDTPMYSLDGEQELLKLIVQKIPQLQTFEIVLSQARPMELRVSGINDVQTVLNGLMVNEATRRMIRKAGAVFKGAKIRMRMFVLTPVHYIPPYMLGEEVPVEVQAWDSEDPDMFGGKVYREEEVQRVTREQLMGSEESEALSMFLQPEL</sequence>
<dbReference type="Proteomes" id="UP001186974">
    <property type="component" value="Unassembled WGS sequence"/>
</dbReference>
<keyword evidence="2" id="KW-1185">Reference proteome</keyword>
<organism evidence="1 2">
    <name type="scientific">Coniosporium uncinatum</name>
    <dbReference type="NCBI Taxonomy" id="93489"/>
    <lineage>
        <taxon>Eukaryota</taxon>
        <taxon>Fungi</taxon>
        <taxon>Dikarya</taxon>
        <taxon>Ascomycota</taxon>
        <taxon>Pezizomycotina</taxon>
        <taxon>Dothideomycetes</taxon>
        <taxon>Dothideomycetes incertae sedis</taxon>
        <taxon>Coniosporium</taxon>
    </lineage>
</organism>
<proteinExistence type="predicted"/>
<dbReference type="EMBL" id="JAWDJW010000279">
    <property type="protein sequence ID" value="KAK3081115.1"/>
    <property type="molecule type" value="Genomic_DNA"/>
</dbReference>
<name>A0ACC3DWD9_9PEZI</name>
<reference evidence="1" key="1">
    <citation type="submission" date="2024-09" db="EMBL/GenBank/DDBJ databases">
        <title>Black Yeasts Isolated from many extreme environments.</title>
        <authorList>
            <person name="Coleine C."/>
            <person name="Stajich J.E."/>
            <person name="Selbmann L."/>
        </authorList>
    </citation>
    <scope>NUCLEOTIDE SEQUENCE</scope>
    <source>
        <strain evidence="1">CCFEE 5737</strain>
    </source>
</reference>